<dbReference type="SUPFAM" id="SSF52540">
    <property type="entry name" value="P-loop containing nucleoside triphosphate hydrolases"/>
    <property type="match status" value="1"/>
</dbReference>
<dbReference type="EMBL" id="HE580273">
    <property type="protein sequence ID" value="CCD26161.2"/>
    <property type="molecule type" value="Genomic_DNA"/>
</dbReference>
<feature type="region of interest" description="Disordered" evidence="3">
    <location>
        <begin position="1"/>
        <end position="24"/>
    </location>
</feature>
<dbReference type="GO" id="GO:0003873">
    <property type="term" value="F:6-phosphofructo-2-kinase activity"/>
    <property type="evidence" value="ECO:0007669"/>
    <property type="project" value="InterPro"/>
</dbReference>
<dbReference type="GO" id="GO:0005524">
    <property type="term" value="F:ATP binding"/>
    <property type="evidence" value="ECO:0007669"/>
    <property type="project" value="UniProtKB-KW"/>
</dbReference>
<dbReference type="GO" id="GO:0006110">
    <property type="term" value="P:regulation of glycolytic process"/>
    <property type="evidence" value="ECO:0007669"/>
    <property type="project" value="EnsemblFungi"/>
</dbReference>
<dbReference type="GO" id="GO:0004331">
    <property type="term" value="F:fructose-2,6-bisphosphate 2-phosphatase activity"/>
    <property type="evidence" value="ECO:0007669"/>
    <property type="project" value="TreeGrafter"/>
</dbReference>
<dbReference type="InterPro" id="IPR013079">
    <property type="entry name" value="6Phosfructo_kin"/>
</dbReference>
<evidence type="ECO:0000256" key="1">
    <source>
        <dbReference type="ARBA" id="ARBA00022741"/>
    </source>
</evidence>
<dbReference type="GeneID" id="11495660"/>
<dbReference type="GO" id="GO:0005829">
    <property type="term" value="C:cytosol"/>
    <property type="evidence" value="ECO:0007669"/>
    <property type="project" value="TreeGrafter"/>
</dbReference>
<evidence type="ECO:0000313" key="5">
    <source>
        <dbReference type="EMBL" id="CCD26161.2"/>
    </source>
</evidence>
<evidence type="ECO:0000256" key="2">
    <source>
        <dbReference type="ARBA" id="ARBA00022840"/>
    </source>
</evidence>
<reference evidence="5 6" key="1">
    <citation type="journal article" date="2011" name="Proc. Natl. Acad. Sci. U.S.A.">
        <title>Evolutionary erosion of yeast sex chromosomes by mating-type switching accidents.</title>
        <authorList>
            <person name="Gordon J.L."/>
            <person name="Armisen D."/>
            <person name="Proux-Wera E."/>
            <person name="Oheigeartaigh S.S."/>
            <person name="Byrne K.P."/>
            <person name="Wolfe K.H."/>
        </authorList>
    </citation>
    <scope>NUCLEOTIDE SEQUENCE [LARGE SCALE GENOMIC DNA]</scope>
    <source>
        <strain evidence="6">ATCC 10597 / BCRC 20456 / CBS 421 / NBRC 0211 / NRRL Y-12639</strain>
    </source>
</reference>
<dbReference type="Proteomes" id="UP000000689">
    <property type="component" value="Chromosome 7"/>
</dbReference>
<proteinExistence type="predicted"/>
<dbReference type="STRING" id="1071378.G0WEF0"/>
<evidence type="ECO:0000256" key="3">
    <source>
        <dbReference type="SAM" id="MobiDB-lite"/>
    </source>
</evidence>
<dbReference type="GO" id="GO:0006000">
    <property type="term" value="P:fructose metabolic process"/>
    <property type="evidence" value="ECO:0007669"/>
    <property type="project" value="InterPro"/>
</dbReference>
<name>G0WEF0_NAUDC</name>
<dbReference type="OrthoDB" id="267323at2759"/>
<dbReference type="Pfam" id="PF01591">
    <property type="entry name" value="6PF2K"/>
    <property type="match status" value="1"/>
</dbReference>
<feature type="domain" description="6-phosphofructo-2-kinase" evidence="4">
    <location>
        <begin position="157"/>
        <end position="355"/>
    </location>
</feature>
<keyword evidence="6" id="KW-1185">Reference proteome</keyword>
<keyword evidence="2" id="KW-0067">ATP-binding</keyword>
<dbReference type="eggNOG" id="KOG0234">
    <property type="taxonomic scope" value="Eukaryota"/>
</dbReference>
<sequence length="483" mass="55906">MDHIINNNNNTTPNNETTSNAITSTVPTNVFSTVDSNTSKTAKSKQSSNSLFSLEGYNNSSYSKLDYLMNNSSYYYDNDEIEKDPCFLPKVNNTLHFETKDIQKPSPLSHLTFNYPQKMETITPTNSYIVDNTTNITADIHNNNNNSNTLTHQIHVPNKFVIIMIGLPAVGKSAISKQLVEYISQNFTSSDDRVPLRIEIFNAGDMRRAMSKKRFNTVMNLPNNSTDDIFNPKNSNKKEEFAKLTLNKLINELNNDFCDIGIFDATNSTVLRRNFIFETLFEFNNQQTSNFNLIPIVLQVTSSNPNFIKFNIHNKSFNEDYFDKPYHLAVKDFASRLKHYYSQFVPFSTDEFNHIIEKTPDCNLFYFNIIDAGLKLIPEKDHYNYLSKVPTNSNSQRIHFLINLISSFVQNYNQLYGHLYVEKVDNFFQNEQEIQQPIEFPQHFIQPARVDNINWDNSKKLNYLSVLSEVVNHDYLKDLFGNK</sequence>
<dbReference type="RefSeq" id="XP_003671404.2">
    <property type="nucleotide sequence ID" value="XM_003671356.2"/>
</dbReference>
<protein>
    <recommendedName>
        <fullName evidence="4">6-phosphofructo-2-kinase domain-containing protein</fullName>
    </recommendedName>
</protein>
<evidence type="ECO:0000259" key="4">
    <source>
        <dbReference type="Pfam" id="PF01591"/>
    </source>
</evidence>
<dbReference type="GO" id="GO:0006003">
    <property type="term" value="P:fructose 2,6-bisphosphate metabolic process"/>
    <property type="evidence" value="ECO:0007669"/>
    <property type="project" value="EnsemblFungi"/>
</dbReference>
<dbReference type="HOGENOM" id="CLU_041936_0_0_1"/>
<organism evidence="5 6">
    <name type="scientific">Naumovozyma dairenensis (strain ATCC 10597 / BCRC 20456 / CBS 421 / NBRC 0211 / NRRL Y-12639)</name>
    <name type="common">Saccharomyces dairenensis</name>
    <dbReference type="NCBI Taxonomy" id="1071378"/>
    <lineage>
        <taxon>Eukaryota</taxon>
        <taxon>Fungi</taxon>
        <taxon>Dikarya</taxon>
        <taxon>Ascomycota</taxon>
        <taxon>Saccharomycotina</taxon>
        <taxon>Saccharomycetes</taxon>
        <taxon>Saccharomycetales</taxon>
        <taxon>Saccharomycetaceae</taxon>
        <taxon>Naumovozyma</taxon>
    </lineage>
</organism>
<evidence type="ECO:0000313" key="6">
    <source>
        <dbReference type="Proteomes" id="UP000000689"/>
    </source>
</evidence>
<dbReference type="PANTHER" id="PTHR10606">
    <property type="entry name" value="6-PHOSPHOFRUCTO-2-KINASE/FRUCTOSE-2,6-BISPHOSPHATASE"/>
    <property type="match status" value="1"/>
</dbReference>
<keyword evidence="1" id="KW-0547">Nucleotide-binding</keyword>
<dbReference type="KEGG" id="ndi:NDAI_0G03840"/>
<dbReference type="InterPro" id="IPR003094">
    <property type="entry name" value="6Pfruct_kin"/>
</dbReference>
<feature type="compositionally biased region" description="Low complexity" evidence="3">
    <location>
        <begin position="1"/>
        <end position="20"/>
    </location>
</feature>
<gene>
    <name evidence="5" type="primary">NDAI0G03840</name>
    <name evidence="5" type="ordered locus">NDAI_0G03840</name>
</gene>
<dbReference type="PANTHER" id="PTHR10606:SF1">
    <property type="entry name" value="6-PHOSPHOFRUCTO-2-KINASE 2"/>
    <property type="match status" value="1"/>
</dbReference>
<accession>G0WEF0</accession>
<dbReference type="AlphaFoldDB" id="G0WEF0"/>
<dbReference type="Gene3D" id="3.40.50.300">
    <property type="entry name" value="P-loop containing nucleotide triphosphate hydrolases"/>
    <property type="match status" value="1"/>
</dbReference>
<dbReference type="InterPro" id="IPR027417">
    <property type="entry name" value="P-loop_NTPase"/>
</dbReference>